<proteinExistence type="predicted"/>
<accession>A0A238VW19</accession>
<dbReference type="SUPFAM" id="SSF56935">
    <property type="entry name" value="Porins"/>
    <property type="match status" value="1"/>
</dbReference>
<sequence>MKKFQIKTIAVVILSILFYTSANAQEDDYIESEEGEYIDLEESGNITGEIDRLRLKKNYNLGDGLTLISQSTKINFAQSIQLLYIFNSADDFETTNSQFRVRRARFKMTGTLFDNRVYFRLRLNLVSKFQSATSGTRSFNNVLQDAYAEYRSANGKHRFNFGLRADYVDSREVRIEGELLGLIDRSLISSAYDAIFDYGIRYQGEVSIKNNHLIKPYLSITSGDGNASLQKNYGGFKYGARLDYFPFGKFAGGGEFYVEDIYREKRPKLIIGGVYSYNVGTTSAKGTNGGRYIYGDSNEDELLPDYGKFTLEYFFKYQGFYSMGSYVKAQAYIPDGIAGEFKLNGDWAPYNDTPEEIENTVMSRLNTGSGFNIQAGYVLPSNWSFAARYTTLDPEENAADFATQDKEYSIITTKYFNKNNFKIQAEIDYQENRIVQEPNGPKGIFYGQIMLTLQL</sequence>
<feature type="chain" id="PRO_5012308540" description="Phosphate-selective porin O and P" evidence="1">
    <location>
        <begin position="25"/>
        <end position="455"/>
    </location>
</feature>
<evidence type="ECO:0000256" key="1">
    <source>
        <dbReference type="SAM" id="SignalP"/>
    </source>
</evidence>
<dbReference type="InterPro" id="IPR023614">
    <property type="entry name" value="Porin_dom_sf"/>
</dbReference>
<feature type="signal peptide" evidence="1">
    <location>
        <begin position="1"/>
        <end position="24"/>
    </location>
</feature>
<dbReference type="Gene3D" id="2.40.160.10">
    <property type="entry name" value="Porin"/>
    <property type="match status" value="1"/>
</dbReference>
<dbReference type="InterPro" id="IPR010870">
    <property type="entry name" value="Porin_O/P"/>
</dbReference>
<keyword evidence="3" id="KW-1185">Reference proteome</keyword>
<dbReference type="RefSeq" id="WP_089380374.1">
    <property type="nucleotide sequence ID" value="NZ_FZNT01000002.1"/>
</dbReference>
<dbReference type="Proteomes" id="UP000198384">
    <property type="component" value="Unassembled WGS sequence"/>
</dbReference>
<evidence type="ECO:0000313" key="3">
    <source>
        <dbReference type="Proteomes" id="UP000198384"/>
    </source>
</evidence>
<protein>
    <recommendedName>
        <fullName evidence="4">Phosphate-selective porin O and P</fullName>
    </recommendedName>
</protein>
<reference evidence="2 3" key="1">
    <citation type="submission" date="2017-06" db="EMBL/GenBank/DDBJ databases">
        <authorList>
            <person name="Kim H.J."/>
            <person name="Triplett B.A."/>
        </authorList>
    </citation>
    <scope>NUCLEOTIDE SEQUENCE [LARGE SCALE GENOMIC DNA]</scope>
    <source>
        <strain evidence="2 3">DSM 29150</strain>
    </source>
</reference>
<dbReference type="Pfam" id="PF07396">
    <property type="entry name" value="Porin_O_P"/>
    <property type="match status" value="1"/>
</dbReference>
<dbReference type="OrthoDB" id="5442696at2"/>
<organism evidence="2 3">
    <name type="scientific">Lutibacter agarilyticus</name>
    <dbReference type="NCBI Taxonomy" id="1109740"/>
    <lineage>
        <taxon>Bacteria</taxon>
        <taxon>Pseudomonadati</taxon>
        <taxon>Bacteroidota</taxon>
        <taxon>Flavobacteriia</taxon>
        <taxon>Flavobacteriales</taxon>
        <taxon>Flavobacteriaceae</taxon>
        <taxon>Lutibacter</taxon>
    </lineage>
</organism>
<keyword evidence="1" id="KW-0732">Signal</keyword>
<gene>
    <name evidence="2" type="ORF">SAMN06265371_102165</name>
</gene>
<name>A0A238VW19_9FLAO</name>
<evidence type="ECO:0008006" key="4">
    <source>
        <dbReference type="Google" id="ProtNLM"/>
    </source>
</evidence>
<dbReference type="AlphaFoldDB" id="A0A238VW19"/>
<dbReference type="EMBL" id="FZNT01000002">
    <property type="protein sequence ID" value="SNR38476.1"/>
    <property type="molecule type" value="Genomic_DNA"/>
</dbReference>
<evidence type="ECO:0000313" key="2">
    <source>
        <dbReference type="EMBL" id="SNR38476.1"/>
    </source>
</evidence>